<feature type="compositionally biased region" description="Basic and acidic residues" evidence="8">
    <location>
        <begin position="435"/>
        <end position="452"/>
    </location>
</feature>
<keyword evidence="3" id="KW-0813">Transport</keyword>
<dbReference type="SUPFAM" id="SSF103473">
    <property type="entry name" value="MFS general substrate transporter"/>
    <property type="match status" value="1"/>
</dbReference>
<evidence type="ECO:0000256" key="6">
    <source>
        <dbReference type="ARBA" id="ARBA00023136"/>
    </source>
</evidence>
<organism evidence="10">
    <name type="scientific">Phaeomonas parva</name>
    <dbReference type="NCBI Taxonomy" id="124430"/>
    <lineage>
        <taxon>Eukaryota</taxon>
        <taxon>Sar</taxon>
        <taxon>Stramenopiles</taxon>
        <taxon>Ochrophyta</taxon>
        <taxon>Pinguiophyceae</taxon>
        <taxon>Pinguiochrysidales</taxon>
        <taxon>Pinguiochrysidaceae</taxon>
        <taxon>Phaeomonas</taxon>
    </lineage>
</organism>
<reference evidence="10" key="1">
    <citation type="submission" date="2021-01" db="EMBL/GenBank/DDBJ databases">
        <authorList>
            <person name="Corre E."/>
            <person name="Pelletier E."/>
            <person name="Niang G."/>
            <person name="Scheremetjew M."/>
            <person name="Finn R."/>
            <person name="Kale V."/>
            <person name="Holt S."/>
            <person name="Cochrane G."/>
            <person name="Meng A."/>
            <person name="Brown T."/>
            <person name="Cohen L."/>
        </authorList>
    </citation>
    <scope>NUCLEOTIDE SEQUENCE</scope>
    <source>
        <strain evidence="10">CCMP2877</strain>
    </source>
</reference>
<proteinExistence type="inferred from homology"/>
<dbReference type="PANTHER" id="PTHR23512:SF3">
    <property type="entry name" value="MAJOR FACILITATOR SUPERFAMILY DOMAIN-CONTAINING PROTEIN 1"/>
    <property type="match status" value="1"/>
</dbReference>
<dbReference type="InterPro" id="IPR052187">
    <property type="entry name" value="MFSD1"/>
</dbReference>
<evidence type="ECO:0000256" key="9">
    <source>
        <dbReference type="SAM" id="Phobius"/>
    </source>
</evidence>
<dbReference type="InterPro" id="IPR036259">
    <property type="entry name" value="MFS_trans_sf"/>
</dbReference>
<gene>
    <name evidence="10" type="ORF">PPAR1163_LOCUS23868</name>
</gene>
<keyword evidence="5 9" id="KW-1133">Transmembrane helix</keyword>
<feature type="transmembrane region" description="Helical" evidence="9">
    <location>
        <begin position="358"/>
        <end position="382"/>
    </location>
</feature>
<feature type="region of interest" description="Disordered" evidence="8">
    <location>
        <begin position="122"/>
        <end position="159"/>
    </location>
</feature>
<evidence type="ECO:0000256" key="5">
    <source>
        <dbReference type="ARBA" id="ARBA00022989"/>
    </source>
</evidence>
<evidence type="ECO:0000256" key="3">
    <source>
        <dbReference type="ARBA" id="ARBA00022448"/>
    </source>
</evidence>
<keyword evidence="6 9" id="KW-0472">Membrane</keyword>
<dbReference type="PANTHER" id="PTHR23512">
    <property type="entry name" value="MAJOR FACILITATOR SUPERFAMILY DOMAIN-CONTAINING PROTEIN 1"/>
    <property type="match status" value="1"/>
</dbReference>
<keyword evidence="7" id="KW-0458">Lysosome</keyword>
<keyword evidence="4 9" id="KW-0812">Transmembrane</keyword>
<feature type="transmembrane region" description="Helical" evidence="9">
    <location>
        <begin position="206"/>
        <end position="227"/>
    </location>
</feature>
<dbReference type="AlphaFoldDB" id="A0A7S1XVN6"/>
<protein>
    <submittedName>
        <fullName evidence="10">Uncharacterized protein</fullName>
    </submittedName>
</protein>
<feature type="transmembrane region" description="Helical" evidence="9">
    <location>
        <begin position="388"/>
        <end position="410"/>
    </location>
</feature>
<evidence type="ECO:0000256" key="2">
    <source>
        <dbReference type="ARBA" id="ARBA00008335"/>
    </source>
</evidence>
<evidence type="ECO:0000313" key="10">
    <source>
        <dbReference type="EMBL" id="CAD9265452.1"/>
    </source>
</evidence>
<feature type="compositionally biased region" description="Acidic residues" evidence="8">
    <location>
        <begin position="131"/>
        <end position="140"/>
    </location>
</feature>
<feature type="transmembrane region" description="Helical" evidence="9">
    <location>
        <begin position="279"/>
        <end position="296"/>
    </location>
</feature>
<sequence>MAQRSMVASMYEGKSLTFALGVTVSTAALSKTIARSSMAIIAARSGGDVPLSLSFTLLPCLFSVIAGAVYGYIWASCGGSPETSTPLVLPSVGRSIAAAHLHSCRSPREELLDAIVRNLPVHKRQSSGQPSEEEDGDEETPLLQPAGSDPNPRGGAATAGGALSKSYGGYGSVQSSSHGRENSMCEEPERESAFEKACPDTYQRGVMLVLALVLLHGLIVNAFHLFAQFAVPILKRRNGFSIRVAGLVSSLATCMPVVGAPITGLVLDQFMGRVTMETVCFMCTAMTATFAVLYMMPSLSPLPIMITFSAVEAVLPTAVMALLPMGVALASPDAYASPAEQASRSSGCWGRQNVNMHWAYAAVEVVDAGIAMVGSIGMGGILEKTEKFGVGAAALLSVSACAALLSYAVWGASPTIESALQPEEYELLTPRQAKPRHDDHSRPALRATELHV</sequence>
<name>A0A7S1XVN6_9STRA</name>
<evidence type="ECO:0000256" key="7">
    <source>
        <dbReference type="ARBA" id="ARBA00023228"/>
    </source>
</evidence>
<accession>A0A7S1XVN6</accession>
<comment type="subcellular location">
    <subcellularLocation>
        <location evidence="1">Lysosome membrane</location>
        <topology evidence="1">Multi-pass membrane protein</topology>
    </subcellularLocation>
</comment>
<evidence type="ECO:0000256" key="4">
    <source>
        <dbReference type="ARBA" id="ARBA00022692"/>
    </source>
</evidence>
<feature type="transmembrane region" description="Helical" evidence="9">
    <location>
        <begin position="247"/>
        <end position="267"/>
    </location>
</feature>
<evidence type="ECO:0000256" key="1">
    <source>
        <dbReference type="ARBA" id="ARBA00004155"/>
    </source>
</evidence>
<dbReference type="EMBL" id="HBGJ01037775">
    <property type="protein sequence ID" value="CAD9265452.1"/>
    <property type="molecule type" value="Transcribed_RNA"/>
</dbReference>
<comment type="similarity">
    <text evidence="2">Belongs to the major facilitator superfamily.</text>
</comment>
<feature type="region of interest" description="Disordered" evidence="8">
    <location>
        <begin position="429"/>
        <end position="452"/>
    </location>
</feature>
<dbReference type="GO" id="GO:0005765">
    <property type="term" value="C:lysosomal membrane"/>
    <property type="evidence" value="ECO:0007669"/>
    <property type="project" value="UniProtKB-SubCell"/>
</dbReference>
<feature type="transmembrane region" description="Helical" evidence="9">
    <location>
        <begin position="54"/>
        <end position="75"/>
    </location>
</feature>
<evidence type="ECO:0000256" key="8">
    <source>
        <dbReference type="SAM" id="MobiDB-lite"/>
    </source>
</evidence>
<feature type="transmembrane region" description="Helical" evidence="9">
    <location>
        <begin position="302"/>
        <end position="323"/>
    </location>
</feature>